<feature type="signal peptide" evidence="1">
    <location>
        <begin position="1"/>
        <end position="20"/>
    </location>
</feature>
<gene>
    <name evidence="2" type="ORF">L596_010250</name>
</gene>
<keyword evidence="3" id="KW-1185">Reference proteome</keyword>
<dbReference type="Proteomes" id="UP000298663">
    <property type="component" value="Unassembled WGS sequence"/>
</dbReference>
<protein>
    <submittedName>
        <fullName evidence="2">Uncharacterized protein</fullName>
    </submittedName>
</protein>
<reference evidence="2 3" key="2">
    <citation type="journal article" date="2019" name="G3 (Bethesda)">
        <title>Hybrid Assembly of the Genome of the Entomopathogenic Nematode Steinernema carpocapsae Identifies the X-Chromosome.</title>
        <authorList>
            <person name="Serra L."/>
            <person name="Macchietto M."/>
            <person name="Macias-Munoz A."/>
            <person name="McGill C.J."/>
            <person name="Rodriguez I.M."/>
            <person name="Rodriguez B."/>
            <person name="Murad R."/>
            <person name="Mortazavi A."/>
        </authorList>
    </citation>
    <scope>NUCLEOTIDE SEQUENCE [LARGE SCALE GENOMIC DNA]</scope>
    <source>
        <strain evidence="2 3">ALL</strain>
    </source>
</reference>
<evidence type="ECO:0000313" key="2">
    <source>
        <dbReference type="EMBL" id="TKR96195.1"/>
    </source>
</evidence>
<proteinExistence type="predicted"/>
<name>A0A4V6A6U6_STECR</name>
<sequence length="311" mass="35697">MLAVLLGLLYLFALPAGVNTVFYIYPRTDNALLEQAQNLGEAAKVNYFKSVIGVHDENERRSKYLDGLEMCNNIGTDQTARMEHRARTESRLEDARLLEKIGLKEFTAKFMTVPVAFMAEIAHMACSKHEQQLQCGSVFEGDEITKNRIVDLKTIGNHKMMFEKECVNPAYVVETYPCIGQDVARWSSPCRMLMEDYWMTREDVNAKITSIYETSLSTVKKLRTRQRSAMREFVFHNAMRIIASMEGEKCGKFKAMRQCVLPILQQRCGRESAVAIHTSISLGYLRTERRERLQLDFDTFGYPQDPRCEGL</sequence>
<accession>A0A4V6A6U6</accession>
<keyword evidence="1" id="KW-0732">Signal</keyword>
<dbReference type="AlphaFoldDB" id="A0A4V6A6U6"/>
<dbReference type="EMBL" id="AZBU02000002">
    <property type="protein sequence ID" value="TKR96195.1"/>
    <property type="molecule type" value="Genomic_DNA"/>
</dbReference>
<evidence type="ECO:0000313" key="3">
    <source>
        <dbReference type="Proteomes" id="UP000298663"/>
    </source>
</evidence>
<comment type="caution">
    <text evidence="2">The sequence shown here is derived from an EMBL/GenBank/DDBJ whole genome shotgun (WGS) entry which is preliminary data.</text>
</comment>
<reference evidence="2 3" key="1">
    <citation type="journal article" date="2015" name="Genome Biol.">
        <title>Comparative genomics of Steinernema reveals deeply conserved gene regulatory networks.</title>
        <authorList>
            <person name="Dillman A.R."/>
            <person name="Macchietto M."/>
            <person name="Porter C.F."/>
            <person name="Rogers A."/>
            <person name="Williams B."/>
            <person name="Antoshechkin I."/>
            <person name="Lee M.M."/>
            <person name="Goodwin Z."/>
            <person name="Lu X."/>
            <person name="Lewis E.E."/>
            <person name="Goodrich-Blair H."/>
            <person name="Stock S.P."/>
            <person name="Adams B.J."/>
            <person name="Sternberg P.W."/>
            <person name="Mortazavi A."/>
        </authorList>
    </citation>
    <scope>NUCLEOTIDE SEQUENCE [LARGE SCALE GENOMIC DNA]</scope>
    <source>
        <strain evidence="2 3">ALL</strain>
    </source>
</reference>
<organism evidence="2 3">
    <name type="scientific">Steinernema carpocapsae</name>
    <name type="common">Entomopathogenic nematode</name>
    <dbReference type="NCBI Taxonomy" id="34508"/>
    <lineage>
        <taxon>Eukaryota</taxon>
        <taxon>Metazoa</taxon>
        <taxon>Ecdysozoa</taxon>
        <taxon>Nematoda</taxon>
        <taxon>Chromadorea</taxon>
        <taxon>Rhabditida</taxon>
        <taxon>Tylenchina</taxon>
        <taxon>Panagrolaimomorpha</taxon>
        <taxon>Strongyloidoidea</taxon>
        <taxon>Steinernematidae</taxon>
        <taxon>Steinernema</taxon>
    </lineage>
</organism>
<evidence type="ECO:0000256" key="1">
    <source>
        <dbReference type="SAM" id="SignalP"/>
    </source>
</evidence>
<dbReference type="OrthoDB" id="5801246at2759"/>
<feature type="chain" id="PRO_5020880613" evidence="1">
    <location>
        <begin position="21"/>
        <end position="311"/>
    </location>
</feature>